<dbReference type="Pfam" id="PF01431">
    <property type="entry name" value="Peptidase_M13"/>
    <property type="match status" value="1"/>
</dbReference>
<comment type="caution">
    <text evidence="11">The sequence shown here is derived from an EMBL/GenBank/DDBJ whole genome shotgun (WGS) entry which is preliminary data.</text>
</comment>
<gene>
    <name evidence="11" type="ORF">GPM918_LOCUS27021</name>
    <name evidence="12" type="ORF">SRO942_LOCUS27282</name>
</gene>
<evidence type="ECO:0000259" key="9">
    <source>
        <dbReference type="Pfam" id="PF01431"/>
    </source>
</evidence>
<keyword evidence="8" id="KW-1133">Transmembrane helix</keyword>
<dbReference type="Proteomes" id="UP000681722">
    <property type="component" value="Unassembled WGS sequence"/>
</dbReference>
<evidence type="ECO:0000313" key="12">
    <source>
        <dbReference type="EMBL" id="CAF4056725.1"/>
    </source>
</evidence>
<dbReference type="InterPro" id="IPR000718">
    <property type="entry name" value="Peptidase_M13"/>
</dbReference>
<dbReference type="Pfam" id="PF05649">
    <property type="entry name" value="Peptidase_M13_N"/>
    <property type="match status" value="1"/>
</dbReference>
<evidence type="ECO:0000256" key="8">
    <source>
        <dbReference type="SAM" id="Phobius"/>
    </source>
</evidence>
<evidence type="ECO:0000256" key="1">
    <source>
        <dbReference type="ARBA" id="ARBA00001947"/>
    </source>
</evidence>
<keyword evidence="5" id="KW-0378">Hydrolase</keyword>
<evidence type="ECO:0000256" key="2">
    <source>
        <dbReference type="ARBA" id="ARBA00007357"/>
    </source>
</evidence>
<evidence type="ECO:0000259" key="10">
    <source>
        <dbReference type="Pfam" id="PF05649"/>
    </source>
</evidence>
<evidence type="ECO:0000313" key="11">
    <source>
        <dbReference type="EMBL" id="CAF1269752.1"/>
    </source>
</evidence>
<dbReference type="OrthoDB" id="6475849at2759"/>
<dbReference type="CDD" id="cd08662">
    <property type="entry name" value="M13"/>
    <property type="match status" value="1"/>
</dbReference>
<dbReference type="PANTHER" id="PTHR11733">
    <property type="entry name" value="ZINC METALLOPROTEASE FAMILY M13 NEPRILYSIN-RELATED"/>
    <property type="match status" value="1"/>
</dbReference>
<accession>A0A815BHG1</accession>
<dbReference type="GO" id="GO:0046872">
    <property type="term" value="F:metal ion binding"/>
    <property type="evidence" value="ECO:0007669"/>
    <property type="project" value="UniProtKB-KW"/>
</dbReference>
<dbReference type="Proteomes" id="UP000663829">
    <property type="component" value="Unassembled WGS sequence"/>
</dbReference>
<feature type="domain" description="Peptidase M13 N-terminal" evidence="10">
    <location>
        <begin position="96"/>
        <end position="500"/>
    </location>
</feature>
<evidence type="ECO:0000256" key="7">
    <source>
        <dbReference type="ARBA" id="ARBA00023049"/>
    </source>
</evidence>
<dbReference type="AlphaFoldDB" id="A0A815BHG1"/>
<evidence type="ECO:0000256" key="3">
    <source>
        <dbReference type="ARBA" id="ARBA00022670"/>
    </source>
</evidence>
<comment type="cofactor">
    <cofactor evidence="1">
        <name>Zn(2+)</name>
        <dbReference type="ChEBI" id="CHEBI:29105"/>
    </cofactor>
</comment>
<dbReference type="PROSITE" id="PS51885">
    <property type="entry name" value="NEPRILYSIN"/>
    <property type="match status" value="1"/>
</dbReference>
<dbReference type="InterPro" id="IPR042089">
    <property type="entry name" value="Peptidase_M13_dom_2"/>
</dbReference>
<protein>
    <submittedName>
        <fullName evidence="11">Uncharacterized protein</fullName>
    </submittedName>
</protein>
<feature type="domain" description="Peptidase M13 C-terminal" evidence="9">
    <location>
        <begin position="564"/>
        <end position="775"/>
    </location>
</feature>
<dbReference type="Gene3D" id="3.40.390.10">
    <property type="entry name" value="Collagenase (Catalytic Domain)"/>
    <property type="match status" value="1"/>
</dbReference>
<keyword evidence="6" id="KW-0862">Zinc</keyword>
<dbReference type="SUPFAM" id="SSF55486">
    <property type="entry name" value="Metalloproteases ('zincins'), catalytic domain"/>
    <property type="match status" value="1"/>
</dbReference>
<dbReference type="Gene3D" id="1.10.1380.10">
    <property type="entry name" value="Neutral endopeptidase , domain2"/>
    <property type="match status" value="1"/>
</dbReference>
<dbReference type="PANTHER" id="PTHR11733:SF167">
    <property type="entry name" value="FI17812P1-RELATED"/>
    <property type="match status" value="1"/>
</dbReference>
<keyword evidence="13" id="KW-1185">Reference proteome</keyword>
<reference evidence="11" key="1">
    <citation type="submission" date="2021-02" db="EMBL/GenBank/DDBJ databases">
        <authorList>
            <person name="Nowell W R."/>
        </authorList>
    </citation>
    <scope>NUCLEOTIDE SEQUENCE</scope>
</reference>
<dbReference type="EMBL" id="CAJNOQ010011156">
    <property type="protein sequence ID" value="CAF1269752.1"/>
    <property type="molecule type" value="Genomic_DNA"/>
</dbReference>
<evidence type="ECO:0000256" key="4">
    <source>
        <dbReference type="ARBA" id="ARBA00022723"/>
    </source>
</evidence>
<keyword evidence="8" id="KW-0812">Transmembrane</keyword>
<dbReference type="EMBL" id="CAJOBC010022826">
    <property type="protein sequence ID" value="CAF4056725.1"/>
    <property type="molecule type" value="Genomic_DNA"/>
</dbReference>
<organism evidence="11 13">
    <name type="scientific">Didymodactylos carnosus</name>
    <dbReference type="NCBI Taxonomy" id="1234261"/>
    <lineage>
        <taxon>Eukaryota</taxon>
        <taxon>Metazoa</taxon>
        <taxon>Spiralia</taxon>
        <taxon>Gnathifera</taxon>
        <taxon>Rotifera</taxon>
        <taxon>Eurotatoria</taxon>
        <taxon>Bdelloidea</taxon>
        <taxon>Philodinida</taxon>
        <taxon>Philodinidae</taxon>
        <taxon>Didymodactylos</taxon>
    </lineage>
</organism>
<evidence type="ECO:0000313" key="13">
    <source>
        <dbReference type="Proteomes" id="UP000663829"/>
    </source>
</evidence>
<dbReference type="GO" id="GO:0016485">
    <property type="term" value="P:protein processing"/>
    <property type="evidence" value="ECO:0007669"/>
    <property type="project" value="TreeGrafter"/>
</dbReference>
<sequence length="782" mass="90181">MPKLDRKNLFVEDINTKPSIIRSFCNTQSPRLFYILFGVIILFSIIILGLIVTLIIKPKSKSNSSSNEKHESICLSNGCVIGSAHQNLFTDSLIKPCDNFFKYACGNWIKTHNYKSFEVEKTIINDIINRIDNEIETLLDAPILRNIPTSWEYKIKTYYQECRDDYSRVSDGGNMIASLIQDASTIKGWYLFDGEDGTTLINNNQTLYEQFEHIQTDLGAHAIFSIRTKDDEFHKSMKRLELYPSGLSMEYINYVSNDDVSNKRKTAYFEYIVEVLATLAQDAGVHDMFLNQRIQTVATDVLDIETQLAYILQKTTGSNGVEEKPFLLTLQEITNQFSFDFTRLMNQALIGPVILDSSTNVYVTNPGYFNDAFKLLQQIDNNRKIHNYMRWRLVQKYIDDLGYQYIHANRVFIEKFYGYPLHMTNEDYCTRETIEKFPLAVIRLYSNFSFHSDNTEIVNKILGYLIDSLSKYITDISWMDEQTKQIANEKIKQLQISVGYTDIASNDDKLDAFYEKLMITADSHFHNAHTFVDFRKTLLADALLNPDKLDHWDTFEQRKKLFDYVPVLNTIFVISKTMQQPLVNHRWPPSLNFGSIGVLLAEKVFSVIDVIEGNSHLPNGTNFDWWSTNSLQLFNQSRQCITNYYTNVIKSLSYSLNGIPVTVELKGEPFSPITLRQIGALRLAHMALNNYMNNNTEYSKNQISPGGNLTTDQQFFLAYAQTQCFKRNDLVQIVKTQLGIYDEETALNTALKHMSEFKNTFNCSSTEPMNAENKCFETSTRK</sequence>
<keyword evidence="3" id="KW-0645">Protease</keyword>
<evidence type="ECO:0000256" key="5">
    <source>
        <dbReference type="ARBA" id="ARBA00022801"/>
    </source>
</evidence>
<name>A0A815BHG1_9BILA</name>
<dbReference type="GO" id="GO:0004222">
    <property type="term" value="F:metalloendopeptidase activity"/>
    <property type="evidence" value="ECO:0007669"/>
    <property type="project" value="InterPro"/>
</dbReference>
<feature type="transmembrane region" description="Helical" evidence="8">
    <location>
        <begin position="32"/>
        <end position="56"/>
    </location>
</feature>
<keyword evidence="4" id="KW-0479">Metal-binding</keyword>
<dbReference type="InterPro" id="IPR008753">
    <property type="entry name" value="Peptidase_M13_N"/>
</dbReference>
<keyword evidence="8" id="KW-0472">Membrane</keyword>
<keyword evidence="7" id="KW-0482">Metalloprotease</keyword>
<dbReference type="GO" id="GO:0005886">
    <property type="term" value="C:plasma membrane"/>
    <property type="evidence" value="ECO:0007669"/>
    <property type="project" value="TreeGrafter"/>
</dbReference>
<proteinExistence type="inferred from homology"/>
<evidence type="ECO:0000256" key="6">
    <source>
        <dbReference type="ARBA" id="ARBA00022833"/>
    </source>
</evidence>
<dbReference type="InterPro" id="IPR024079">
    <property type="entry name" value="MetalloPept_cat_dom_sf"/>
</dbReference>
<dbReference type="InterPro" id="IPR018497">
    <property type="entry name" value="Peptidase_M13_C"/>
</dbReference>
<comment type="similarity">
    <text evidence="2">Belongs to the peptidase M13 family.</text>
</comment>